<evidence type="ECO:0000313" key="5">
    <source>
        <dbReference type="EMBL" id="JAG64581.1"/>
    </source>
</evidence>
<evidence type="ECO:0000313" key="4">
    <source>
        <dbReference type="EMBL" id="JAG37749.1"/>
    </source>
</evidence>
<feature type="compositionally biased region" description="Polar residues" evidence="2">
    <location>
        <begin position="104"/>
        <end position="123"/>
    </location>
</feature>
<name>A0A0A9YZU6_LYGHE</name>
<gene>
    <name evidence="4" type="primary">LCMT1_2</name>
    <name evidence="3" type="synonym">LCMT1_0</name>
    <name evidence="4" type="ORF">CM83_55145</name>
    <name evidence="3" type="ORF">CM83_55147</name>
</gene>
<dbReference type="InterPro" id="IPR029063">
    <property type="entry name" value="SAM-dependent_MTases_sf"/>
</dbReference>
<dbReference type="InterPro" id="IPR016651">
    <property type="entry name" value="LCMT1"/>
</dbReference>
<evidence type="ECO:0000256" key="2">
    <source>
        <dbReference type="SAM" id="MobiDB-lite"/>
    </source>
</evidence>
<dbReference type="SUPFAM" id="SSF53335">
    <property type="entry name" value="S-adenosyl-L-methionine-dependent methyltransferases"/>
    <property type="match status" value="1"/>
</dbReference>
<accession>A0A0A9YZU6</accession>
<keyword evidence="1" id="KW-0949">S-adenosyl-L-methionine</keyword>
<reference evidence="4" key="2">
    <citation type="submission" date="2014-07" db="EMBL/GenBank/DDBJ databases">
        <authorList>
            <person name="Hull J."/>
        </authorList>
    </citation>
    <scope>NUCLEOTIDE SEQUENCE</scope>
</reference>
<dbReference type="AlphaFoldDB" id="A0A0A9YZU6"/>
<dbReference type="EMBL" id="GBHO01005856">
    <property type="protein sequence ID" value="JAG37748.1"/>
    <property type="molecule type" value="Transcribed_RNA"/>
</dbReference>
<dbReference type="GO" id="GO:0032259">
    <property type="term" value="P:methylation"/>
    <property type="evidence" value="ECO:0007669"/>
    <property type="project" value="UniProtKB-KW"/>
</dbReference>
<organism evidence="4">
    <name type="scientific">Lygus hesperus</name>
    <name type="common">Western plant bug</name>
    <dbReference type="NCBI Taxonomy" id="30085"/>
    <lineage>
        <taxon>Eukaryota</taxon>
        <taxon>Metazoa</taxon>
        <taxon>Ecdysozoa</taxon>
        <taxon>Arthropoda</taxon>
        <taxon>Hexapoda</taxon>
        <taxon>Insecta</taxon>
        <taxon>Pterygota</taxon>
        <taxon>Neoptera</taxon>
        <taxon>Paraneoptera</taxon>
        <taxon>Hemiptera</taxon>
        <taxon>Heteroptera</taxon>
        <taxon>Panheteroptera</taxon>
        <taxon>Cimicomorpha</taxon>
        <taxon>Miridae</taxon>
        <taxon>Mirini</taxon>
        <taxon>Lygus</taxon>
    </lineage>
</organism>
<evidence type="ECO:0000313" key="3">
    <source>
        <dbReference type="EMBL" id="JAG37748.1"/>
    </source>
</evidence>
<dbReference type="PANTHER" id="PTHR13600:SF33">
    <property type="entry name" value="LEUCINE CARBOXYL METHYLTRANSFERASE 1"/>
    <property type="match status" value="1"/>
</dbReference>
<proteinExistence type="predicted"/>
<dbReference type="GO" id="GO:0018423">
    <property type="term" value="F:protein C-terminal leucine carboxyl O-methyltransferase activity"/>
    <property type="evidence" value="ECO:0007669"/>
    <property type="project" value="TreeGrafter"/>
</dbReference>
<dbReference type="EMBL" id="GBRD01001240">
    <property type="protein sequence ID" value="JAG64581.1"/>
    <property type="molecule type" value="Transcribed_RNA"/>
</dbReference>
<reference evidence="4" key="1">
    <citation type="journal article" date="2014" name="PLoS ONE">
        <title>Transcriptome-Based Identification of ABC Transporters in the Western Tarnished Plant Bug Lygus hesperus.</title>
        <authorList>
            <person name="Hull J.J."/>
            <person name="Chaney K."/>
            <person name="Geib S.M."/>
            <person name="Fabrick J.A."/>
            <person name="Brent C.S."/>
            <person name="Walsh D."/>
            <person name="Lavine L.C."/>
        </authorList>
    </citation>
    <scope>NUCLEOTIDE SEQUENCE</scope>
</reference>
<dbReference type="PANTHER" id="PTHR13600">
    <property type="entry name" value="LEUCINE CARBOXYL METHYLTRANSFERASE"/>
    <property type="match status" value="1"/>
</dbReference>
<dbReference type="EMBL" id="GBHO01005855">
    <property type="protein sequence ID" value="JAG37749.1"/>
    <property type="molecule type" value="Transcribed_RNA"/>
</dbReference>
<reference evidence="5" key="3">
    <citation type="submission" date="2014-09" db="EMBL/GenBank/DDBJ databases">
        <authorList>
            <person name="Magalhaes I.L.F."/>
            <person name="Oliveira U."/>
            <person name="Santos F.R."/>
            <person name="Vidigal T.H.D.A."/>
            <person name="Brescovit A.D."/>
            <person name="Santos A.J."/>
        </authorList>
    </citation>
    <scope>NUCLEOTIDE SEQUENCE</scope>
</reference>
<sequence length="123" mass="13697">MSSDEAVQSTNDDASECKRSAVRLGYWQDEYIQILVRHSEKKPPEINRGYFARTEGVNLFIRKFLKVSGDKCQIISFGAGYALFSGVCGKHSSKLKTSLKLTSPRSQPGNVTQSNAAKFSWTD</sequence>
<dbReference type="Gene3D" id="3.40.50.150">
    <property type="entry name" value="Vaccinia Virus protein VP39"/>
    <property type="match status" value="1"/>
</dbReference>
<keyword evidence="4" id="KW-0489">Methyltransferase</keyword>
<keyword evidence="4" id="KW-0808">Transferase</keyword>
<feature type="region of interest" description="Disordered" evidence="2">
    <location>
        <begin position="99"/>
        <end position="123"/>
    </location>
</feature>
<dbReference type="GO" id="GO:0005829">
    <property type="term" value="C:cytosol"/>
    <property type="evidence" value="ECO:0007669"/>
    <property type="project" value="TreeGrafter"/>
</dbReference>
<protein>
    <submittedName>
        <fullName evidence="4">Leucine carboxyl methyltransferase 1</fullName>
    </submittedName>
</protein>
<evidence type="ECO:0000256" key="1">
    <source>
        <dbReference type="ARBA" id="ARBA00022691"/>
    </source>
</evidence>